<keyword evidence="1" id="KW-0472">Membrane</keyword>
<dbReference type="EMBL" id="JAMYJR010000062">
    <property type="protein sequence ID" value="MCO8277648.1"/>
    <property type="molecule type" value="Genomic_DNA"/>
</dbReference>
<keyword evidence="4" id="KW-1185">Reference proteome</keyword>
<reference evidence="3 4" key="1">
    <citation type="submission" date="2022-06" db="EMBL/GenBank/DDBJ databases">
        <title>New Species of the Genus Actinoplanes, ActinopZanes ferrugineus.</title>
        <authorList>
            <person name="Ding P."/>
        </authorList>
    </citation>
    <scope>NUCLEOTIDE SEQUENCE [LARGE SCALE GENOMIC DNA]</scope>
    <source>
        <strain evidence="3 4">TRM88003</strain>
    </source>
</reference>
<dbReference type="InterPro" id="IPR007055">
    <property type="entry name" value="BON_dom"/>
</dbReference>
<dbReference type="RefSeq" id="WP_253243658.1">
    <property type="nucleotide sequence ID" value="NZ_JAMYJR010000062.1"/>
</dbReference>
<dbReference type="Proteomes" id="UP001523369">
    <property type="component" value="Unassembled WGS sequence"/>
</dbReference>
<dbReference type="Pfam" id="PF04972">
    <property type="entry name" value="BON"/>
    <property type="match status" value="1"/>
</dbReference>
<feature type="domain" description="BON" evidence="2">
    <location>
        <begin position="24"/>
        <end position="92"/>
    </location>
</feature>
<organism evidence="3 4">
    <name type="scientific">Paractinoplanes aksuensis</name>
    <dbReference type="NCBI Taxonomy" id="2939490"/>
    <lineage>
        <taxon>Bacteria</taxon>
        <taxon>Bacillati</taxon>
        <taxon>Actinomycetota</taxon>
        <taxon>Actinomycetes</taxon>
        <taxon>Micromonosporales</taxon>
        <taxon>Micromonosporaceae</taxon>
        <taxon>Paractinoplanes</taxon>
    </lineage>
</organism>
<proteinExistence type="predicted"/>
<name>A0ABT1E459_9ACTN</name>
<dbReference type="Gene3D" id="3.30.1340.30">
    <property type="match status" value="1"/>
</dbReference>
<protein>
    <submittedName>
        <fullName evidence="3">BON domain-containing protein</fullName>
    </submittedName>
</protein>
<evidence type="ECO:0000313" key="3">
    <source>
        <dbReference type="EMBL" id="MCO8277648.1"/>
    </source>
</evidence>
<evidence type="ECO:0000313" key="4">
    <source>
        <dbReference type="Proteomes" id="UP001523369"/>
    </source>
</evidence>
<keyword evidence="1" id="KW-1133">Transmembrane helix</keyword>
<feature type="transmembrane region" description="Helical" evidence="1">
    <location>
        <begin position="123"/>
        <end position="144"/>
    </location>
</feature>
<accession>A0ABT1E459</accession>
<gene>
    <name evidence="3" type="ORF">M1L60_44435</name>
</gene>
<evidence type="ECO:0000256" key="1">
    <source>
        <dbReference type="SAM" id="Phobius"/>
    </source>
</evidence>
<evidence type="ECO:0000259" key="2">
    <source>
        <dbReference type="PROSITE" id="PS50914"/>
    </source>
</evidence>
<comment type="caution">
    <text evidence="3">The sequence shown here is derived from an EMBL/GenBank/DDBJ whole genome shotgun (WGS) entry which is preliminary data.</text>
</comment>
<dbReference type="PROSITE" id="PS50914">
    <property type="entry name" value="BON"/>
    <property type="match status" value="1"/>
</dbReference>
<keyword evidence="1" id="KW-0812">Transmembrane</keyword>
<sequence length="179" mass="19180">MVQPLPDDAFLAQQRRRDPVTASRETRLALAAVCGLAEDHRTRHEPIRVSVQNDVVVLAGVVRSSTVRVTAGAVARSVPGARDVCNTLVAPPPAADAFEAIVAELRGESTDSPRNRSDEQEPVGPFTFMSLIALWLALPVTTVALGVSSVTALVITLAGTVIVLPVRHALRWLSSHRRL</sequence>